<evidence type="ECO:0000313" key="2">
    <source>
        <dbReference type="Proteomes" id="UP000410492"/>
    </source>
</evidence>
<proteinExistence type="predicted"/>
<dbReference type="PANTHER" id="PTHR45904">
    <property type="entry name" value="TRNA (URACIL-5-)-METHYLTRANSFERASE"/>
    <property type="match status" value="1"/>
</dbReference>
<dbReference type="PANTHER" id="PTHR45904:SF2">
    <property type="entry name" value="TRNA (URACIL-5-)-METHYLTRANSFERASE HOMOLOG A"/>
    <property type="match status" value="1"/>
</dbReference>
<dbReference type="InterPro" id="IPR045850">
    <property type="entry name" value="TRM2_met"/>
</dbReference>
<protein>
    <submittedName>
        <fullName evidence="1">Uncharacterized protein</fullName>
    </submittedName>
</protein>
<gene>
    <name evidence="1" type="ORF">CALMAC_LOCUS641</name>
</gene>
<evidence type="ECO:0000313" key="1">
    <source>
        <dbReference type="EMBL" id="VEN34448.1"/>
    </source>
</evidence>
<sequence>MCTNYAKQNAEMNKITNAHYFTGRADDLTGNLCKMAKGDNIVVLCDPPRAGLNEKAIIHLRNNAKVKKILYMSINPIASSKVYKNFTMQPGGKMCGEPFLPTKAVAIDMTPHTKVIHFVTIWERCSSVKNRKAD</sequence>
<name>A0A653BFV8_CALMS</name>
<keyword evidence="2" id="KW-1185">Reference proteome</keyword>
<dbReference type="AlphaFoldDB" id="A0A653BFV8"/>
<dbReference type="Gene3D" id="3.40.50.150">
    <property type="entry name" value="Vaccinia Virus protein VP39"/>
    <property type="match status" value="1"/>
</dbReference>
<accession>A0A653BFV8</accession>
<dbReference type="OrthoDB" id="10250660at2759"/>
<organism evidence="1 2">
    <name type="scientific">Callosobruchus maculatus</name>
    <name type="common">Southern cowpea weevil</name>
    <name type="synonym">Pulse bruchid</name>
    <dbReference type="NCBI Taxonomy" id="64391"/>
    <lineage>
        <taxon>Eukaryota</taxon>
        <taxon>Metazoa</taxon>
        <taxon>Ecdysozoa</taxon>
        <taxon>Arthropoda</taxon>
        <taxon>Hexapoda</taxon>
        <taxon>Insecta</taxon>
        <taxon>Pterygota</taxon>
        <taxon>Neoptera</taxon>
        <taxon>Endopterygota</taxon>
        <taxon>Coleoptera</taxon>
        <taxon>Polyphaga</taxon>
        <taxon>Cucujiformia</taxon>
        <taxon>Chrysomeloidea</taxon>
        <taxon>Chrysomelidae</taxon>
        <taxon>Bruchinae</taxon>
        <taxon>Bruchini</taxon>
        <taxon>Callosobruchus</taxon>
    </lineage>
</organism>
<dbReference type="EMBL" id="CAACVG010000709">
    <property type="protein sequence ID" value="VEN34448.1"/>
    <property type="molecule type" value="Genomic_DNA"/>
</dbReference>
<dbReference type="SUPFAM" id="SSF53335">
    <property type="entry name" value="S-adenosyl-L-methionine-dependent methyltransferases"/>
    <property type="match status" value="1"/>
</dbReference>
<dbReference type="InterPro" id="IPR029063">
    <property type="entry name" value="SAM-dependent_MTases_sf"/>
</dbReference>
<reference evidence="1 2" key="1">
    <citation type="submission" date="2019-01" db="EMBL/GenBank/DDBJ databases">
        <authorList>
            <person name="Sayadi A."/>
        </authorList>
    </citation>
    <scope>NUCLEOTIDE SEQUENCE [LARGE SCALE GENOMIC DNA]</scope>
</reference>
<dbReference type="GO" id="GO:0003723">
    <property type="term" value="F:RNA binding"/>
    <property type="evidence" value="ECO:0007669"/>
    <property type="project" value="TreeGrafter"/>
</dbReference>
<dbReference type="Proteomes" id="UP000410492">
    <property type="component" value="Unassembled WGS sequence"/>
</dbReference>